<dbReference type="InterPro" id="IPR000014">
    <property type="entry name" value="PAS"/>
</dbReference>
<dbReference type="PANTHER" id="PTHR43047">
    <property type="entry name" value="TWO-COMPONENT HISTIDINE PROTEIN KINASE"/>
    <property type="match status" value="1"/>
</dbReference>
<feature type="domain" description="Response regulatory" evidence="9">
    <location>
        <begin position="977"/>
        <end position="1107"/>
    </location>
</feature>
<dbReference type="PROSITE" id="PS50109">
    <property type="entry name" value="HIS_KIN"/>
    <property type="match status" value="1"/>
</dbReference>
<evidence type="ECO:0000259" key="11">
    <source>
        <dbReference type="PROSITE" id="PS50113"/>
    </source>
</evidence>
<reference evidence="12 13" key="1">
    <citation type="submission" date="2018-10" db="EMBL/GenBank/DDBJ databases">
        <title>Fifty Aureobasidium pullulans genomes reveal a recombining polyextremotolerant generalist.</title>
        <authorList>
            <person name="Gostincar C."/>
            <person name="Turk M."/>
            <person name="Zajc J."/>
            <person name="Gunde-Cimerman N."/>
        </authorList>
    </citation>
    <scope>NUCLEOTIDE SEQUENCE [LARGE SCALE GENOMIC DNA]</scope>
    <source>
        <strain evidence="12 13">EXF-10081</strain>
    </source>
</reference>
<evidence type="ECO:0000313" key="13">
    <source>
        <dbReference type="Proteomes" id="UP000310374"/>
    </source>
</evidence>
<keyword evidence="3 6" id="KW-0597">Phosphoprotein</keyword>
<dbReference type="Pfam" id="PF00072">
    <property type="entry name" value="Response_reg"/>
    <property type="match status" value="1"/>
</dbReference>
<feature type="modified residue" description="4-aspartylphosphate" evidence="6">
    <location>
        <position position="1036"/>
    </location>
</feature>
<sequence>MSRKSSKPAWAVKRLPPCLTANVMDMIRELVSTDDRPTFILDNATPAQIIFKNAAFDKFTAALAPNTPLFESWLPSVSAMAAHAVSNPTFMGVFGGRHWTGKSLDCGWTVVFCKKASWTTSAHKASCNHGLDTPSPSRNHANMALTEPHITHQLIDWTINPSLAVDPWTRYLVNDYPWQSTAIGPIVFWPSLLRSHAVSIMSNPQPRCIFWGSDFKMIYNGAWVRRLGEMHGTALGNPVAQGGQGLHDYHYQQIRHTMKHGMAATVRDVELLLPVADGRMEETYHNSVFTPITQDDGYCAGFMFEYEDTTPTVYKTNRDNVIANITQRVSRAESLDALWSIFVDALHMKSDDVSYAMLYTVDRQAPITGPSDDHLASPVYSLHTAHGIDTSRFGPTAPTDLESVFSCLEDNIILLESRCSTLPPGLSVDTPRGPVFSAYVIPVTSNLGAHLAYVVIGMNPRRPIDEDRTFVTSLQDLFVRSVAVVCLPEERRMVEDANFALLDQLRLTRVKAEKNAETFERMGRNAPAGMFIYDGEGNATYANDACLKLFGMTSAEWFNASARLSAFRRVLSEQDHDYSQGRLQTLFTGATSIDYSFQVKQDSKTVWVEGIAFAERDETGNLVSVQGWVSDVSHRKFAESIKDERLNEALANKEAADRFVDMVSHEVRNPLSSMLLLVETILSVLPSEASTLTTLAPEDVATILSAAQTIALCIHHQKNIVNDVLELSKLDSNLMELSFESSRPSDFLERNLQMFSADLMAAKIESLVQLLPSYQETLVGAVLMDSSKMTQVLVNLLTNAIKFTRDTKSNTRKITISLGASSSRPTGSELGVHLVPLRDTSKAKVDAQLLGTHEADALFLHCNVADTGCGLTPKEISHLFERFSQASPKTHKQYGGSGLGLFIARELIELHGGQIGVKGEPEVGSTFTFYIKVYREPPTTAKSESVQPEANGRGTTRRKSSTQPSGRKATFSIKNLHIHLVEDNLITLKVMKLQLLKAGCKFLTTSENGQQALDDLATSELDARGDSGPVSIILLDCEMPIMDGLTCARRIRELERIGDLTRHIPIIAITANARPQQINNAIEAGMDEVVTKPFDMVDLVDRVEALIRKWPLRSDDRGVATPAG</sequence>
<dbReference type="InterPro" id="IPR003594">
    <property type="entry name" value="HATPase_dom"/>
</dbReference>
<feature type="domain" description="PAC" evidence="11">
    <location>
        <begin position="591"/>
        <end position="644"/>
    </location>
</feature>
<dbReference type="SUPFAM" id="SSF55874">
    <property type="entry name" value="ATPase domain of HSP90 chaperone/DNA topoisomerase II/histidine kinase"/>
    <property type="match status" value="1"/>
</dbReference>
<dbReference type="Gene3D" id="1.10.287.130">
    <property type="match status" value="1"/>
</dbReference>
<dbReference type="InterPro" id="IPR036097">
    <property type="entry name" value="HisK_dim/P_sf"/>
</dbReference>
<evidence type="ECO:0000313" key="12">
    <source>
        <dbReference type="EMBL" id="THX26803.1"/>
    </source>
</evidence>
<evidence type="ECO:0000256" key="2">
    <source>
        <dbReference type="ARBA" id="ARBA00012438"/>
    </source>
</evidence>
<evidence type="ECO:0000256" key="1">
    <source>
        <dbReference type="ARBA" id="ARBA00000085"/>
    </source>
</evidence>
<evidence type="ECO:0000256" key="3">
    <source>
        <dbReference type="ARBA" id="ARBA00022553"/>
    </source>
</evidence>
<dbReference type="InterPro" id="IPR036890">
    <property type="entry name" value="HATPase_C_sf"/>
</dbReference>
<dbReference type="Pfam" id="PF00512">
    <property type="entry name" value="HisKA"/>
    <property type="match status" value="1"/>
</dbReference>
<dbReference type="GO" id="GO:0005886">
    <property type="term" value="C:plasma membrane"/>
    <property type="evidence" value="ECO:0007669"/>
    <property type="project" value="TreeGrafter"/>
</dbReference>
<protein>
    <recommendedName>
        <fullName evidence="2">histidine kinase</fullName>
        <ecNumber evidence="2">2.7.13.3</ecNumber>
    </recommendedName>
</protein>
<dbReference type="SMART" id="SM00091">
    <property type="entry name" value="PAS"/>
    <property type="match status" value="1"/>
</dbReference>
<dbReference type="GO" id="GO:0006355">
    <property type="term" value="P:regulation of DNA-templated transcription"/>
    <property type="evidence" value="ECO:0007669"/>
    <property type="project" value="InterPro"/>
</dbReference>
<dbReference type="Gene3D" id="3.30.565.10">
    <property type="entry name" value="Histidine kinase-like ATPase, C-terminal domain"/>
    <property type="match status" value="1"/>
</dbReference>
<organism evidence="12 13">
    <name type="scientific">Aureobasidium pullulans</name>
    <name type="common">Black yeast</name>
    <name type="synonym">Pullularia pullulans</name>
    <dbReference type="NCBI Taxonomy" id="5580"/>
    <lineage>
        <taxon>Eukaryota</taxon>
        <taxon>Fungi</taxon>
        <taxon>Dikarya</taxon>
        <taxon>Ascomycota</taxon>
        <taxon>Pezizomycotina</taxon>
        <taxon>Dothideomycetes</taxon>
        <taxon>Dothideomycetidae</taxon>
        <taxon>Dothideales</taxon>
        <taxon>Saccotheciaceae</taxon>
        <taxon>Aureobasidium</taxon>
    </lineage>
</organism>
<evidence type="ECO:0000259" key="10">
    <source>
        <dbReference type="PROSITE" id="PS50112"/>
    </source>
</evidence>
<evidence type="ECO:0000256" key="6">
    <source>
        <dbReference type="PROSITE-ProRule" id="PRU00169"/>
    </source>
</evidence>
<dbReference type="Pfam" id="PF02518">
    <property type="entry name" value="HATPase_c"/>
    <property type="match status" value="1"/>
</dbReference>
<dbReference type="NCBIfam" id="TIGR00229">
    <property type="entry name" value="sensory_box"/>
    <property type="match status" value="1"/>
</dbReference>
<dbReference type="SUPFAM" id="SSF47384">
    <property type="entry name" value="Homodimeric domain of signal transducing histidine kinase"/>
    <property type="match status" value="1"/>
</dbReference>
<dbReference type="PROSITE" id="PS50112">
    <property type="entry name" value="PAS"/>
    <property type="match status" value="1"/>
</dbReference>
<keyword evidence="4" id="KW-0808">Transferase</keyword>
<accession>A0A4S9GQA0</accession>
<dbReference type="InterPro" id="IPR004358">
    <property type="entry name" value="Sig_transdc_His_kin-like_C"/>
</dbReference>
<dbReference type="Gene3D" id="3.40.50.2300">
    <property type="match status" value="1"/>
</dbReference>
<comment type="catalytic activity">
    <reaction evidence="1">
        <text>ATP + protein L-histidine = ADP + protein N-phospho-L-histidine.</text>
        <dbReference type="EC" id="2.7.13.3"/>
    </reaction>
</comment>
<dbReference type="CDD" id="cd00130">
    <property type="entry name" value="PAS"/>
    <property type="match status" value="1"/>
</dbReference>
<evidence type="ECO:0000259" key="9">
    <source>
        <dbReference type="PROSITE" id="PS50110"/>
    </source>
</evidence>
<dbReference type="OrthoDB" id="60033at2759"/>
<dbReference type="InterPro" id="IPR035965">
    <property type="entry name" value="PAS-like_dom_sf"/>
</dbReference>
<evidence type="ECO:0000256" key="7">
    <source>
        <dbReference type="SAM" id="MobiDB-lite"/>
    </source>
</evidence>
<dbReference type="InterPro" id="IPR005467">
    <property type="entry name" value="His_kinase_dom"/>
</dbReference>
<evidence type="ECO:0000256" key="4">
    <source>
        <dbReference type="ARBA" id="ARBA00022679"/>
    </source>
</evidence>
<dbReference type="GO" id="GO:0009927">
    <property type="term" value="F:histidine phosphotransfer kinase activity"/>
    <property type="evidence" value="ECO:0007669"/>
    <property type="project" value="TreeGrafter"/>
</dbReference>
<dbReference type="CDD" id="cd17546">
    <property type="entry name" value="REC_hyHK_CKI1_RcsC-like"/>
    <property type="match status" value="1"/>
</dbReference>
<feature type="domain" description="Histidine kinase" evidence="8">
    <location>
        <begin position="662"/>
        <end position="935"/>
    </location>
</feature>
<feature type="domain" description="PAS" evidence="10">
    <location>
        <begin position="515"/>
        <end position="590"/>
    </location>
</feature>
<feature type="region of interest" description="Disordered" evidence="7">
    <location>
        <begin position="940"/>
        <end position="967"/>
    </location>
</feature>
<dbReference type="InterPro" id="IPR058846">
    <property type="entry name" value="PAS-like"/>
</dbReference>
<comment type="caution">
    <text evidence="12">The sequence shown here is derived from an EMBL/GenBank/DDBJ whole genome shotgun (WGS) entry which is preliminary data.</text>
</comment>
<dbReference type="EMBL" id="QZAT01000074">
    <property type="protein sequence ID" value="THX26803.1"/>
    <property type="molecule type" value="Genomic_DNA"/>
</dbReference>
<dbReference type="PANTHER" id="PTHR43047:SF66">
    <property type="entry name" value="HISKA"/>
    <property type="match status" value="1"/>
</dbReference>
<dbReference type="SUPFAM" id="SSF55785">
    <property type="entry name" value="PYP-like sensor domain (PAS domain)"/>
    <property type="match status" value="1"/>
</dbReference>
<gene>
    <name evidence="12" type="ORF">D6D12_05963</name>
</gene>
<dbReference type="InterPro" id="IPR003661">
    <property type="entry name" value="HisK_dim/P_dom"/>
</dbReference>
<dbReference type="InterPro" id="IPR013767">
    <property type="entry name" value="PAS_fold"/>
</dbReference>
<dbReference type="AlphaFoldDB" id="A0A4S9GQA0"/>
<dbReference type="Gene3D" id="3.30.450.20">
    <property type="entry name" value="PAS domain"/>
    <property type="match status" value="2"/>
</dbReference>
<dbReference type="EC" id="2.7.13.3" evidence="2"/>
<keyword evidence="5" id="KW-0418">Kinase</keyword>
<dbReference type="SMART" id="SM00387">
    <property type="entry name" value="HATPase_c"/>
    <property type="match status" value="1"/>
</dbReference>
<dbReference type="PROSITE" id="PS50113">
    <property type="entry name" value="PAC"/>
    <property type="match status" value="1"/>
</dbReference>
<dbReference type="SUPFAM" id="SSF52172">
    <property type="entry name" value="CheY-like"/>
    <property type="match status" value="1"/>
</dbReference>
<dbReference type="InterPro" id="IPR000700">
    <property type="entry name" value="PAS-assoc_C"/>
</dbReference>
<dbReference type="GO" id="GO:0000155">
    <property type="term" value="F:phosphorelay sensor kinase activity"/>
    <property type="evidence" value="ECO:0007669"/>
    <property type="project" value="InterPro"/>
</dbReference>
<proteinExistence type="predicted"/>
<dbReference type="SMART" id="SM00388">
    <property type="entry name" value="HisKA"/>
    <property type="match status" value="1"/>
</dbReference>
<dbReference type="Proteomes" id="UP000310374">
    <property type="component" value="Unassembled WGS sequence"/>
</dbReference>
<evidence type="ECO:0000256" key="5">
    <source>
        <dbReference type="ARBA" id="ARBA00022777"/>
    </source>
</evidence>
<evidence type="ECO:0000259" key="8">
    <source>
        <dbReference type="PROSITE" id="PS50109"/>
    </source>
</evidence>
<name>A0A4S9GQA0_AURPU</name>
<dbReference type="InterPro" id="IPR001789">
    <property type="entry name" value="Sig_transdc_resp-reg_receiver"/>
</dbReference>
<dbReference type="SMART" id="SM00448">
    <property type="entry name" value="REC"/>
    <property type="match status" value="1"/>
</dbReference>
<dbReference type="Pfam" id="PF00989">
    <property type="entry name" value="PAS"/>
    <property type="match status" value="1"/>
</dbReference>
<dbReference type="CDD" id="cd00082">
    <property type="entry name" value="HisKA"/>
    <property type="match status" value="1"/>
</dbReference>
<dbReference type="PROSITE" id="PS50110">
    <property type="entry name" value="RESPONSE_REGULATORY"/>
    <property type="match status" value="1"/>
</dbReference>
<dbReference type="PRINTS" id="PR00344">
    <property type="entry name" value="BCTRLSENSOR"/>
</dbReference>
<dbReference type="Pfam" id="PF26131">
    <property type="entry name" value="PAS-like"/>
    <property type="match status" value="1"/>
</dbReference>
<dbReference type="InterPro" id="IPR011006">
    <property type="entry name" value="CheY-like_superfamily"/>
</dbReference>